<evidence type="ECO:0000259" key="4">
    <source>
        <dbReference type="Pfam" id="PF16326"/>
    </source>
</evidence>
<evidence type="ECO:0000313" key="5">
    <source>
        <dbReference type="EMBL" id="GKT16171.1"/>
    </source>
</evidence>
<dbReference type="Proteomes" id="UP001057375">
    <property type="component" value="Unassembled WGS sequence"/>
</dbReference>
<proteinExistence type="predicted"/>
<keyword evidence="1" id="KW-0547">Nucleotide-binding</keyword>
<comment type="caution">
    <text evidence="5">The sequence shown here is derived from an EMBL/GenBank/DDBJ whole genome shotgun (WGS) entry which is preliminary data.</text>
</comment>
<organism evidence="5 6">
    <name type="scientific">Aduncisulcus paluster</name>
    <dbReference type="NCBI Taxonomy" id="2918883"/>
    <lineage>
        <taxon>Eukaryota</taxon>
        <taxon>Metamonada</taxon>
        <taxon>Carpediemonas-like organisms</taxon>
        <taxon>Aduncisulcus</taxon>
    </lineage>
</organism>
<dbReference type="EMBL" id="BQXS01005945">
    <property type="protein sequence ID" value="GKT16171.1"/>
    <property type="molecule type" value="Genomic_DNA"/>
</dbReference>
<evidence type="ECO:0000256" key="2">
    <source>
        <dbReference type="ARBA" id="ARBA00022840"/>
    </source>
</evidence>
<accession>A0ABQ5JT66</accession>
<evidence type="ECO:0000256" key="1">
    <source>
        <dbReference type="ARBA" id="ARBA00022741"/>
    </source>
</evidence>
<evidence type="ECO:0000313" key="6">
    <source>
        <dbReference type="Proteomes" id="UP001057375"/>
    </source>
</evidence>
<keyword evidence="6" id="KW-1185">Reference proteome</keyword>
<feature type="non-terminal residue" evidence="5">
    <location>
        <position position="1"/>
    </location>
</feature>
<name>A0ABQ5JT66_9EUKA</name>
<dbReference type="InterPro" id="IPR032524">
    <property type="entry name" value="ABC_tran_C"/>
</dbReference>
<sequence length="95" mass="11235">SETVWEGKSEKKPEKKLKFSYNEQREFDMLGGEIEKLEDQLTAIDEEMATITTDFVRLNELNTKKEEVEENLLEKMERFEYLSDLNDKILAQKKG</sequence>
<protein>
    <submittedName>
        <fullName evidence="5">ABC-F family ATP-binding cassette domain-containing protein</fullName>
    </submittedName>
</protein>
<dbReference type="Pfam" id="PF16326">
    <property type="entry name" value="ABC_tran_CTD"/>
    <property type="match status" value="1"/>
</dbReference>
<feature type="coiled-coil region" evidence="3">
    <location>
        <begin position="27"/>
        <end position="78"/>
    </location>
</feature>
<gene>
    <name evidence="5" type="ORF">ADUPG1_004123</name>
</gene>
<reference evidence="5" key="1">
    <citation type="submission" date="2022-03" db="EMBL/GenBank/DDBJ databases">
        <title>Draft genome sequence of Aduncisulcus paluster, a free-living microaerophilic Fornicata.</title>
        <authorList>
            <person name="Yuyama I."/>
            <person name="Kume K."/>
            <person name="Tamura T."/>
            <person name="Inagaki Y."/>
            <person name="Hashimoto T."/>
        </authorList>
    </citation>
    <scope>NUCLEOTIDE SEQUENCE</scope>
    <source>
        <strain evidence="5">NY0171</strain>
    </source>
</reference>
<dbReference type="GO" id="GO:0005524">
    <property type="term" value="F:ATP binding"/>
    <property type="evidence" value="ECO:0007669"/>
    <property type="project" value="UniProtKB-KW"/>
</dbReference>
<keyword evidence="3" id="KW-0175">Coiled coil</keyword>
<evidence type="ECO:0000256" key="3">
    <source>
        <dbReference type="SAM" id="Coils"/>
    </source>
</evidence>
<feature type="domain" description="ABC transporter Uup C-terminal" evidence="4">
    <location>
        <begin position="18"/>
        <end position="83"/>
    </location>
</feature>
<dbReference type="Gene3D" id="1.10.287.380">
    <property type="entry name" value="Valyl-tRNA synthetase, C-terminal domain"/>
    <property type="match status" value="1"/>
</dbReference>
<keyword evidence="2 5" id="KW-0067">ATP-binding</keyword>
<dbReference type="InterPro" id="IPR037118">
    <property type="entry name" value="Val-tRNA_synth_C_sf"/>
</dbReference>